<sequence>MDLRLRKHILYFKHRINLILQYLCLENYHYEHSRDLVIIAFVFEFQINFSLATRSAIPTKFPELFGGWGEEGGIEKNHQAYLNNAQRENVIPRM</sequence>
<organism evidence="1 2">
    <name type="scientific">Trichinella zimbabwensis</name>
    <dbReference type="NCBI Taxonomy" id="268475"/>
    <lineage>
        <taxon>Eukaryota</taxon>
        <taxon>Metazoa</taxon>
        <taxon>Ecdysozoa</taxon>
        <taxon>Nematoda</taxon>
        <taxon>Enoplea</taxon>
        <taxon>Dorylaimia</taxon>
        <taxon>Trichinellida</taxon>
        <taxon>Trichinellidae</taxon>
        <taxon>Trichinella</taxon>
    </lineage>
</organism>
<comment type="caution">
    <text evidence="1">The sequence shown here is derived from an EMBL/GenBank/DDBJ whole genome shotgun (WGS) entry which is preliminary data.</text>
</comment>
<gene>
    <name evidence="1" type="ORF">T11_4425</name>
</gene>
<dbReference type="AlphaFoldDB" id="A0A0V1HMC6"/>
<accession>A0A0V1HMC6</accession>
<protein>
    <submittedName>
        <fullName evidence="1">Uncharacterized protein</fullName>
    </submittedName>
</protein>
<proteinExistence type="predicted"/>
<dbReference type="Proteomes" id="UP000055024">
    <property type="component" value="Unassembled WGS sequence"/>
</dbReference>
<keyword evidence="2" id="KW-1185">Reference proteome</keyword>
<evidence type="ECO:0000313" key="2">
    <source>
        <dbReference type="Proteomes" id="UP000055024"/>
    </source>
</evidence>
<evidence type="ECO:0000313" key="1">
    <source>
        <dbReference type="EMBL" id="KRZ11690.1"/>
    </source>
</evidence>
<reference evidence="1 2" key="1">
    <citation type="submission" date="2015-01" db="EMBL/GenBank/DDBJ databases">
        <title>Evolution of Trichinella species and genotypes.</title>
        <authorList>
            <person name="Korhonen P.K."/>
            <person name="Edoardo P."/>
            <person name="Giuseppe L.R."/>
            <person name="Gasser R.B."/>
        </authorList>
    </citation>
    <scope>NUCLEOTIDE SEQUENCE [LARGE SCALE GENOMIC DNA]</scope>
    <source>
        <strain evidence="1">ISS1029</strain>
    </source>
</reference>
<dbReference type="EMBL" id="JYDP01000047">
    <property type="protein sequence ID" value="KRZ11690.1"/>
    <property type="molecule type" value="Genomic_DNA"/>
</dbReference>
<name>A0A0V1HMC6_9BILA</name>